<keyword evidence="1" id="KW-0812">Transmembrane</keyword>
<evidence type="ECO:0000313" key="3">
    <source>
        <dbReference type="Proteomes" id="UP001189624"/>
    </source>
</evidence>
<keyword evidence="1" id="KW-0472">Membrane</keyword>
<feature type="transmembrane region" description="Helical" evidence="1">
    <location>
        <begin position="336"/>
        <end position="357"/>
    </location>
</feature>
<dbReference type="Gramene" id="rna-AYBTSS11_LOCUS16058">
    <property type="protein sequence ID" value="CAJ1955308.1"/>
    <property type="gene ID" value="gene-AYBTSS11_LOCUS16058"/>
</dbReference>
<keyword evidence="3" id="KW-1185">Reference proteome</keyword>
<reference evidence="2" key="1">
    <citation type="submission" date="2023-10" db="EMBL/GenBank/DDBJ databases">
        <authorList>
            <person name="Domelevo Entfellner J.-B."/>
        </authorList>
    </citation>
    <scope>NUCLEOTIDE SEQUENCE</scope>
</reference>
<proteinExistence type="predicted"/>
<evidence type="ECO:0000256" key="1">
    <source>
        <dbReference type="SAM" id="Phobius"/>
    </source>
</evidence>
<dbReference type="Gene3D" id="2.60.120.330">
    <property type="entry name" value="B-lactam Antibiotic, Isopenicillin N Synthase, Chain"/>
    <property type="match status" value="1"/>
</dbReference>
<dbReference type="PANTHER" id="PTHR34945:SF8">
    <property type="entry name" value="DOWNSTREAM TARGET OF AGL15-4"/>
    <property type="match status" value="1"/>
</dbReference>
<name>A0AA86T7Y1_9FABA</name>
<dbReference type="AlphaFoldDB" id="A0AA86T7Y1"/>
<accession>A0AA86T7Y1</accession>
<protein>
    <submittedName>
        <fullName evidence="2">Uncharacterized protein</fullName>
    </submittedName>
</protein>
<organism evidence="2 3">
    <name type="scientific">Sphenostylis stenocarpa</name>
    <dbReference type="NCBI Taxonomy" id="92480"/>
    <lineage>
        <taxon>Eukaryota</taxon>
        <taxon>Viridiplantae</taxon>
        <taxon>Streptophyta</taxon>
        <taxon>Embryophyta</taxon>
        <taxon>Tracheophyta</taxon>
        <taxon>Spermatophyta</taxon>
        <taxon>Magnoliopsida</taxon>
        <taxon>eudicotyledons</taxon>
        <taxon>Gunneridae</taxon>
        <taxon>Pentapetalae</taxon>
        <taxon>rosids</taxon>
        <taxon>fabids</taxon>
        <taxon>Fabales</taxon>
        <taxon>Fabaceae</taxon>
        <taxon>Papilionoideae</taxon>
        <taxon>50 kb inversion clade</taxon>
        <taxon>NPAAA clade</taxon>
        <taxon>indigoferoid/millettioid clade</taxon>
        <taxon>Phaseoleae</taxon>
        <taxon>Sphenostylis</taxon>
    </lineage>
</organism>
<sequence>MDFRAPPPSPVASARRSSSLSNHDVFRRFLETSLRLPNINNHHQTPLPKVDFPSLFSDHAVRHVVSDSFTTVGCFQLLNHGIPLDVTASSAEASVGIFRVPPEKRGCATRSAESPWGFEEDDEFVWGRNKEFNLRMERLWPAGYSNFNKKMENLVTMIEKVADKILQVMLEDCPKKNAYSVDLIRWQRGTLCSVHKHCSDNMGGQYATNSLEYDVIKMLIRVNHYSHCLCLHLCDGSSEFQVYSKKGWLSFFPEKGALVITAGDQTQYQLIDGKELPINQLGIALFQLLSDGLYKHVIGRPIYKGEKEDYISMTFLYSPPNKKDNFQNSRERTISLGMQVILAMILTLVYHVLIYVYKIFELSLL</sequence>
<dbReference type="SUPFAM" id="SSF51197">
    <property type="entry name" value="Clavaminate synthase-like"/>
    <property type="match status" value="1"/>
</dbReference>
<dbReference type="Proteomes" id="UP001189624">
    <property type="component" value="Chromosome 5"/>
</dbReference>
<keyword evidence="1" id="KW-1133">Transmembrane helix</keyword>
<evidence type="ECO:0000313" key="2">
    <source>
        <dbReference type="EMBL" id="CAJ1955308.1"/>
    </source>
</evidence>
<dbReference type="InterPro" id="IPR027443">
    <property type="entry name" value="IPNS-like_sf"/>
</dbReference>
<dbReference type="EMBL" id="OY731402">
    <property type="protein sequence ID" value="CAJ1955308.1"/>
    <property type="molecule type" value="Genomic_DNA"/>
</dbReference>
<gene>
    <name evidence="2" type="ORF">AYBTSS11_LOCUS16058</name>
</gene>
<dbReference type="PANTHER" id="PTHR34945">
    <property type="entry name" value="2-OXOGLUTARATE (2OG) AND FE(II)-DEPENDENT OXYGENASE SUPERFAMILY PROTEIN"/>
    <property type="match status" value="1"/>
</dbReference>